<dbReference type="Gene3D" id="3.40.50.720">
    <property type="entry name" value="NAD(P)-binding Rossmann-like Domain"/>
    <property type="match status" value="1"/>
</dbReference>
<gene>
    <name evidence="2" type="ORF">BN8_01906</name>
</gene>
<keyword evidence="3" id="KW-1185">Reference proteome</keyword>
<dbReference type="InterPro" id="IPR051604">
    <property type="entry name" value="Ergot_Alk_Oxidoreductase"/>
</dbReference>
<evidence type="ECO:0000259" key="1">
    <source>
        <dbReference type="Pfam" id="PF13460"/>
    </source>
</evidence>
<dbReference type="RefSeq" id="WP_009281453.1">
    <property type="nucleotide sequence ID" value="NZ_CAIT01000006.1"/>
</dbReference>
<dbReference type="PANTHER" id="PTHR43162:SF1">
    <property type="entry name" value="PRESTALK A DIFFERENTIATION PROTEIN A"/>
    <property type="match status" value="1"/>
</dbReference>
<organism evidence="2 3">
    <name type="scientific">Fibrisoma limi BUZ 3</name>
    <dbReference type="NCBI Taxonomy" id="1185876"/>
    <lineage>
        <taxon>Bacteria</taxon>
        <taxon>Pseudomonadati</taxon>
        <taxon>Bacteroidota</taxon>
        <taxon>Cytophagia</taxon>
        <taxon>Cytophagales</taxon>
        <taxon>Spirosomataceae</taxon>
        <taxon>Fibrisoma</taxon>
    </lineage>
</organism>
<dbReference type="OrthoDB" id="9780595at2"/>
<reference evidence="2 3" key="1">
    <citation type="journal article" date="2012" name="J. Bacteriol.">
        <title>Genome Sequence of the Filamentous Bacterium Fibrisoma limi BUZ 3T.</title>
        <authorList>
            <person name="Filippini M."/>
            <person name="Qi W."/>
            <person name="Jaenicke S."/>
            <person name="Goesmann A."/>
            <person name="Smits T.H."/>
            <person name="Bagheri H.C."/>
        </authorList>
    </citation>
    <scope>NUCLEOTIDE SEQUENCE [LARGE SCALE GENOMIC DNA]</scope>
    <source>
        <strain evidence="3">BUZ 3T</strain>
    </source>
</reference>
<feature type="domain" description="NAD(P)-binding" evidence="1">
    <location>
        <begin position="16"/>
        <end position="175"/>
    </location>
</feature>
<dbReference type="Gene3D" id="3.90.25.10">
    <property type="entry name" value="UDP-galactose 4-epimerase, domain 1"/>
    <property type="match status" value="1"/>
</dbReference>
<proteinExistence type="predicted"/>
<dbReference type="eggNOG" id="COG0702">
    <property type="taxonomic scope" value="Bacteria"/>
</dbReference>
<dbReference type="PANTHER" id="PTHR43162">
    <property type="match status" value="1"/>
</dbReference>
<dbReference type="InterPro" id="IPR036291">
    <property type="entry name" value="NAD(P)-bd_dom_sf"/>
</dbReference>
<dbReference type="InterPro" id="IPR016040">
    <property type="entry name" value="NAD(P)-bd_dom"/>
</dbReference>
<sequence>MNNRQPKDKQPVFVLGGTGKTGQRIVQRLQERRWPVRIGSRTNNPKFDWLDQTTWKPALEGIKAVYISFQPDLAVPGSDDAIRAFTQTAVQCGVKQLVLLSGRGEPEAQVCEQIVMNAGADWTILRASWFNQNFSEGYLIEPILEGFVALPAENIPEPFIDTDDIADVAVAALTENGHDGQLYELTGPRLLTFKNIVEEISRATGRKIHYEPISIDAYKSAMVEHGVPQEYVDLLTYLFTVVLDGRNASVADGVERALGRQPIDFSEYARKTAATGVWNQVVA</sequence>
<accession>I2GG44</accession>
<dbReference type="STRING" id="1185876.BN8_01906"/>
<dbReference type="AlphaFoldDB" id="I2GG44"/>
<comment type="caution">
    <text evidence="2">The sequence shown here is derived from an EMBL/GenBank/DDBJ whole genome shotgun (WGS) entry which is preliminary data.</text>
</comment>
<evidence type="ECO:0000313" key="3">
    <source>
        <dbReference type="Proteomes" id="UP000009309"/>
    </source>
</evidence>
<dbReference type="Pfam" id="PF13460">
    <property type="entry name" value="NAD_binding_10"/>
    <property type="match status" value="1"/>
</dbReference>
<evidence type="ECO:0000313" key="2">
    <source>
        <dbReference type="EMBL" id="CCH52869.1"/>
    </source>
</evidence>
<dbReference type="EMBL" id="CAIT01000006">
    <property type="protein sequence ID" value="CCH52869.1"/>
    <property type="molecule type" value="Genomic_DNA"/>
</dbReference>
<dbReference type="SUPFAM" id="SSF51735">
    <property type="entry name" value="NAD(P)-binding Rossmann-fold domains"/>
    <property type="match status" value="1"/>
</dbReference>
<name>I2GG44_9BACT</name>
<dbReference type="Proteomes" id="UP000009309">
    <property type="component" value="Unassembled WGS sequence"/>
</dbReference>
<protein>
    <submittedName>
        <fullName evidence="2">Prestalk A differentiation protein A</fullName>
    </submittedName>
</protein>